<dbReference type="InterPro" id="IPR023213">
    <property type="entry name" value="CAT-like_dom_sf"/>
</dbReference>
<gene>
    <name evidence="1" type="ORF">DSM5745_06911</name>
</gene>
<reference evidence="1 2" key="1">
    <citation type="journal article" date="2018" name="IMA Fungus">
        <title>IMA Genome-F 9: Draft genome sequence of Annulohypoxylon stygium, Aspergillus mulundensis, Berkeleyomyces basicola (syn. Thielaviopsis basicola), Ceratocystis smalleyi, two Cercospora beticola strains, Coleophoma cylindrospora, Fusarium fracticaudum, Phialophora cf. hyalina, and Morchella septimelata.</title>
        <authorList>
            <person name="Wingfield B.D."/>
            <person name="Bills G.F."/>
            <person name="Dong Y."/>
            <person name="Huang W."/>
            <person name="Nel W.J."/>
            <person name="Swalarsk-Parry B.S."/>
            <person name="Vaghefi N."/>
            <person name="Wilken P.M."/>
            <person name="An Z."/>
            <person name="de Beer Z.W."/>
            <person name="De Vos L."/>
            <person name="Chen L."/>
            <person name="Duong T.A."/>
            <person name="Gao Y."/>
            <person name="Hammerbacher A."/>
            <person name="Kikkert J.R."/>
            <person name="Li Y."/>
            <person name="Li H."/>
            <person name="Li K."/>
            <person name="Li Q."/>
            <person name="Liu X."/>
            <person name="Ma X."/>
            <person name="Naidoo K."/>
            <person name="Pethybridge S.J."/>
            <person name="Sun J."/>
            <person name="Steenkamp E.T."/>
            <person name="van der Nest M.A."/>
            <person name="van Wyk S."/>
            <person name="Wingfield M.J."/>
            <person name="Xiong C."/>
            <person name="Yue Q."/>
            <person name="Zhang X."/>
        </authorList>
    </citation>
    <scope>NUCLEOTIDE SEQUENCE [LARGE SCALE GENOMIC DNA]</scope>
    <source>
        <strain evidence="1 2">DSM 5745</strain>
    </source>
</reference>
<dbReference type="OrthoDB" id="2548233at2759"/>
<dbReference type="PANTHER" id="PTHR42034:SF1">
    <property type="entry name" value="CONDENSATION DOMAIN-CONTAINING PROTEIN"/>
    <property type="match status" value="1"/>
</dbReference>
<evidence type="ECO:0000313" key="1">
    <source>
        <dbReference type="EMBL" id="RDW74249.1"/>
    </source>
</evidence>
<dbReference type="Proteomes" id="UP000256690">
    <property type="component" value="Unassembled WGS sequence"/>
</dbReference>
<dbReference type="AlphaFoldDB" id="A0A3D8RJN0"/>
<evidence type="ECO:0000313" key="2">
    <source>
        <dbReference type="Proteomes" id="UP000256690"/>
    </source>
</evidence>
<dbReference type="STRING" id="1810919.A0A3D8RJN0"/>
<comment type="caution">
    <text evidence="1">The sequence shown here is derived from an EMBL/GenBank/DDBJ whole genome shotgun (WGS) entry which is preliminary data.</text>
</comment>
<dbReference type="RefSeq" id="XP_026602017.1">
    <property type="nucleotide sequence ID" value="XM_026748927.1"/>
</dbReference>
<organism evidence="1 2">
    <name type="scientific">Aspergillus mulundensis</name>
    <dbReference type="NCBI Taxonomy" id="1810919"/>
    <lineage>
        <taxon>Eukaryota</taxon>
        <taxon>Fungi</taxon>
        <taxon>Dikarya</taxon>
        <taxon>Ascomycota</taxon>
        <taxon>Pezizomycotina</taxon>
        <taxon>Eurotiomycetes</taxon>
        <taxon>Eurotiomycetidae</taxon>
        <taxon>Eurotiales</taxon>
        <taxon>Aspergillaceae</taxon>
        <taxon>Aspergillus</taxon>
        <taxon>Aspergillus subgen. Nidulantes</taxon>
    </lineage>
</organism>
<accession>A0A3D8RJN0</accession>
<proteinExistence type="predicted"/>
<dbReference type="Gene3D" id="3.30.559.30">
    <property type="entry name" value="Nonribosomal peptide synthetase, condensation domain"/>
    <property type="match status" value="1"/>
</dbReference>
<dbReference type="GeneID" id="38117281"/>
<sequence>MATLRTARVLLQSRDSVKWRPKDASASVSERNLDAVEAFHLANGFHNVRKGRRRLDITVAVKLRVDLGLNIDVKQARAAWIALRQRHPAIASTIRGSKRVHRKLGLDHINIWLNQTFVTIESHAEVTAELLDSLPASETAAMYFLSDSNTFALRVPHHLMDTLGTVMVLNDFLQELSEMVMGKSNSDDSLCTEELDDLACSLKEAASLPSASVSQLGRFWNVRRHWARSYPSVGVMPDQENPQSGLASWRDLEYSPLLTRDFVTKAGKHKMTVAHVVHAGVAFASKEYGPFTLTRNYNTVLVLDMRRPKDPSPKNAISPQHAIWPVTIDVTTFWRTAEQLKKAYQDAESDPDLPALVEPAFAEIFQDPPSCPTFYSAPIVGSFGKIDDYLGSSYGGFTVEDFHLSSECSGEEIVVAVWSYQGKLRIRLMFNEGYHSVKSMERYLSTLETVLRDGVGVWRCREYCIE</sequence>
<dbReference type="EMBL" id="PVWQ01000008">
    <property type="protein sequence ID" value="RDW74249.1"/>
    <property type="molecule type" value="Genomic_DNA"/>
</dbReference>
<evidence type="ECO:0008006" key="3">
    <source>
        <dbReference type="Google" id="ProtNLM"/>
    </source>
</evidence>
<name>A0A3D8RJN0_9EURO</name>
<keyword evidence="2" id="KW-1185">Reference proteome</keyword>
<dbReference type="SUPFAM" id="SSF52777">
    <property type="entry name" value="CoA-dependent acyltransferases"/>
    <property type="match status" value="1"/>
</dbReference>
<dbReference type="Gene3D" id="3.30.559.10">
    <property type="entry name" value="Chloramphenicol acetyltransferase-like domain"/>
    <property type="match status" value="1"/>
</dbReference>
<protein>
    <recommendedName>
        <fullName evidence="3">Condensation domain-containing protein</fullName>
    </recommendedName>
</protein>
<dbReference type="PANTHER" id="PTHR42034">
    <property type="entry name" value="CHROMOSOME 7, WHOLE GENOME SHOTGUN SEQUENCE-RELATED"/>
    <property type="match status" value="1"/>
</dbReference>